<proteinExistence type="predicted"/>
<dbReference type="AlphaFoldDB" id="A0A6A4FX25"/>
<name>A0A6A4FX25_9STRA</name>
<protein>
    <submittedName>
        <fullName evidence="2">Uncharacterized protein</fullName>
    </submittedName>
</protein>
<reference evidence="2 3" key="1">
    <citation type="submission" date="2018-08" db="EMBL/GenBank/DDBJ databases">
        <title>Genomic investigation of the strawberry pathogen Phytophthora fragariae indicates pathogenicity is determined by transcriptional variation in three key races.</title>
        <authorList>
            <person name="Adams T.M."/>
            <person name="Armitage A.D."/>
            <person name="Sobczyk M.K."/>
            <person name="Bates H.J."/>
            <person name="Dunwell J.M."/>
            <person name="Nellist C.F."/>
            <person name="Harrison R.J."/>
        </authorList>
    </citation>
    <scope>NUCLEOTIDE SEQUENCE [LARGE SCALE GENOMIC DNA]</scope>
    <source>
        <strain evidence="1 4">SCRP324</strain>
        <strain evidence="2 3">SCRP333</strain>
    </source>
</reference>
<evidence type="ECO:0000313" key="2">
    <source>
        <dbReference type="EMBL" id="KAE9352522.1"/>
    </source>
</evidence>
<dbReference type="EMBL" id="QXFT01000163">
    <property type="protein sequence ID" value="KAE9352522.1"/>
    <property type="molecule type" value="Genomic_DNA"/>
</dbReference>
<evidence type="ECO:0000313" key="4">
    <source>
        <dbReference type="Proteomes" id="UP000435112"/>
    </source>
</evidence>
<dbReference type="Proteomes" id="UP000434957">
    <property type="component" value="Unassembled WGS sequence"/>
</dbReference>
<dbReference type="EMBL" id="QXFU01000089">
    <property type="protein sequence ID" value="KAE9044800.1"/>
    <property type="molecule type" value="Genomic_DNA"/>
</dbReference>
<keyword evidence="3" id="KW-1185">Reference proteome</keyword>
<evidence type="ECO:0000313" key="1">
    <source>
        <dbReference type="EMBL" id="KAE9044800.1"/>
    </source>
</evidence>
<evidence type="ECO:0000313" key="3">
    <source>
        <dbReference type="Proteomes" id="UP000434957"/>
    </source>
</evidence>
<gene>
    <name evidence="1" type="ORF">PR002_g2584</name>
    <name evidence="2" type="ORF">PR003_g4344</name>
</gene>
<comment type="caution">
    <text evidence="2">The sequence shown here is derived from an EMBL/GenBank/DDBJ whole genome shotgun (WGS) entry which is preliminary data.</text>
</comment>
<organism evidence="2 3">
    <name type="scientific">Phytophthora rubi</name>
    <dbReference type="NCBI Taxonomy" id="129364"/>
    <lineage>
        <taxon>Eukaryota</taxon>
        <taxon>Sar</taxon>
        <taxon>Stramenopiles</taxon>
        <taxon>Oomycota</taxon>
        <taxon>Peronosporomycetes</taxon>
        <taxon>Peronosporales</taxon>
        <taxon>Peronosporaceae</taxon>
        <taxon>Phytophthora</taxon>
    </lineage>
</organism>
<accession>A0A6A4FX25</accession>
<dbReference type="Proteomes" id="UP000435112">
    <property type="component" value="Unassembled WGS sequence"/>
</dbReference>
<sequence length="57" mass="6242">MPATTSLLGLVANFCSLQAGRDRSEIVVQVHQLRIVHHTRVLGHCMSSLCCMAFVTC</sequence>